<dbReference type="AlphaFoldDB" id="A0AAD2G9E2"/>
<dbReference type="EMBL" id="CAKOGP040002313">
    <property type="protein sequence ID" value="CAJ1966781.1"/>
    <property type="molecule type" value="Genomic_DNA"/>
</dbReference>
<organism evidence="2 3">
    <name type="scientific">Cylindrotheca closterium</name>
    <dbReference type="NCBI Taxonomy" id="2856"/>
    <lineage>
        <taxon>Eukaryota</taxon>
        <taxon>Sar</taxon>
        <taxon>Stramenopiles</taxon>
        <taxon>Ochrophyta</taxon>
        <taxon>Bacillariophyta</taxon>
        <taxon>Bacillariophyceae</taxon>
        <taxon>Bacillariophycidae</taxon>
        <taxon>Bacillariales</taxon>
        <taxon>Bacillariaceae</taxon>
        <taxon>Cylindrotheca</taxon>
    </lineage>
</organism>
<dbReference type="Proteomes" id="UP001295423">
    <property type="component" value="Unassembled WGS sequence"/>
</dbReference>
<sequence>MKFATTLAMIMALAQTSAFAPQPRALVRPASIATFMSEEEAAPSSSLVPIKEETIEFTAGLIGGAAGLIIGGPVIAAIGAAAANYVSKSDNEAGDIVGTVSKGAIEVYNYLLNLDTKYEVLKKAQGSLEGALEKLKSQESVDPEAIQKVEKALASTKAKITEVNDEYDLVGAGMTALGVAGDLIEKTVKKVSELNEEYSLTSKAKDALDGAVSKAKDAQKNL</sequence>
<evidence type="ECO:0000313" key="3">
    <source>
        <dbReference type="Proteomes" id="UP001295423"/>
    </source>
</evidence>
<protein>
    <submittedName>
        <fullName evidence="2">Uncharacterized protein</fullName>
    </submittedName>
</protein>
<evidence type="ECO:0000313" key="2">
    <source>
        <dbReference type="EMBL" id="CAJ1966781.1"/>
    </source>
</evidence>
<accession>A0AAD2G9E2</accession>
<feature type="signal peptide" evidence="1">
    <location>
        <begin position="1"/>
        <end position="18"/>
    </location>
</feature>
<keyword evidence="3" id="KW-1185">Reference proteome</keyword>
<gene>
    <name evidence="2" type="ORF">CYCCA115_LOCUS22364</name>
</gene>
<name>A0AAD2G9E2_9STRA</name>
<reference evidence="2" key="1">
    <citation type="submission" date="2023-08" db="EMBL/GenBank/DDBJ databases">
        <authorList>
            <person name="Audoor S."/>
            <person name="Bilcke G."/>
        </authorList>
    </citation>
    <scope>NUCLEOTIDE SEQUENCE</scope>
</reference>
<proteinExistence type="predicted"/>
<evidence type="ECO:0000256" key="1">
    <source>
        <dbReference type="SAM" id="SignalP"/>
    </source>
</evidence>
<comment type="caution">
    <text evidence="2">The sequence shown here is derived from an EMBL/GenBank/DDBJ whole genome shotgun (WGS) entry which is preliminary data.</text>
</comment>
<feature type="chain" id="PRO_5042044167" evidence="1">
    <location>
        <begin position="19"/>
        <end position="222"/>
    </location>
</feature>
<keyword evidence="1" id="KW-0732">Signal</keyword>